<keyword evidence="1" id="KW-0472">Membrane</keyword>
<dbReference type="Proteomes" id="UP000244906">
    <property type="component" value="Unassembled WGS sequence"/>
</dbReference>
<sequence length="149" mass="17274">MDAAVTISRDGMYADTTTAKDLTNFNIFDFVYAENTTLHCDFLKMDADKNQPSRCIKQPVAQDIIRQKRLFIFRYRLTLLLLLSFCFFTLFWISQPTMLSEPSTTQSTSQQDLIYGFVMLLLGLSLLKMTSRKRLGKVQNQIKKKTDSY</sequence>
<dbReference type="EMBL" id="QDDL01000001">
    <property type="protein sequence ID" value="PVZ72392.1"/>
    <property type="molecule type" value="Genomic_DNA"/>
</dbReference>
<feature type="transmembrane region" description="Helical" evidence="1">
    <location>
        <begin position="75"/>
        <end position="93"/>
    </location>
</feature>
<keyword evidence="3" id="KW-1185">Reference proteome</keyword>
<comment type="caution">
    <text evidence="2">The sequence shown here is derived from an EMBL/GenBank/DDBJ whole genome shotgun (WGS) entry which is preliminary data.</text>
</comment>
<keyword evidence="1" id="KW-0812">Transmembrane</keyword>
<name>A0A2V1H7F1_9GAMM</name>
<evidence type="ECO:0000256" key="1">
    <source>
        <dbReference type="SAM" id="Phobius"/>
    </source>
</evidence>
<proteinExistence type="predicted"/>
<organism evidence="2 3">
    <name type="scientific">Pelagibaculum spongiae</name>
    <dbReference type="NCBI Taxonomy" id="2080658"/>
    <lineage>
        <taxon>Bacteria</taxon>
        <taxon>Pseudomonadati</taxon>
        <taxon>Pseudomonadota</taxon>
        <taxon>Gammaproteobacteria</taxon>
        <taxon>Oceanospirillales</taxon>
        <taxon>Pelagibaculum</taxon>
    </lineage>
</organism>
<gene>
    <name evidence="2" type="ORF">DC094_05140</name>
</gene>
<feature type="transmembrane region" description="Helical" evidence="1">
    <location>
        <begin position="113"/>
        <end position="130"/>
    </location>
</feature>
<dbReference type="AlphaFoldDB" id="A0A2V1H7F1"/>
<dbReference type="RefSeq" id="WP_116685978.1">
    <property type="nucleotide sequence ID" value="NZ_CAWNYD010000001.1"/>
</dbReference>
<reference evidence="2 3" key="1">
    <citation type="submission" date="2018-04" db="EMBL/GenBank/DDBJ databases">
        <title>Thalassorhabdus spongiae gen. nov., sp. nov., isolated from a marine sponge in South-West Iceland.</title>
        <authorList>
            <person name="Knobloch S."/>
            <person name="Daussin A."/>
            <person name="Johannsson R."/>
            <person name="Marteinsson V.T."/>
        </authorList>
    </citation>
    <scope>NUCLEOTIDE SEQUENCE [LARGE SCALE GENOMIC DNA]</scope>
    <source>
        <strain evidence="2 3">Hp12</strain>
    </source>
</reference>
<protein>
    <submittedName>
        <fullName evidence="2">Uncharacterized protein</fullName>
    </submittedName>
</protein>
<evidence type="ECO:0000313" key="2">
    <source>
        <dbReference type="EMBL" id="PVZ72392.1"/>
    </source>
</evidence>
<accession>A0A2V1H7F1</accession>
<keyword evidence="1" id="KW-1133">Transmembrane helix</keyword>
<evidence type="ECO:0000313" key="3">
    <source>
        <dbReference type="Proteomes" id="UP000244906"/>
    </source>
</evidence>